<feature type="domain" description="IC97/Casc1 N-terminal" evidence="3">
    <location>
        <begin position="45"/>
        <end position="228"/>
    </location>
</feature>
<dbReference type="GO" id="GO:0005930">
    <property type="term" value="C:axoneme"/>
    <property type="evidence" value="ECO:0007669"/>
    <property type="project" value="TreeGrafter"/>
</dbReference>
<dbReference type="OrthoDB" id="297923at2759"/>
<organism evidence="4 5">
    <name type="scientific">Phytophthora lilii</name>
    <dbReference type="NCBI Taxonomy" id="2077276"/>
    <lineage>
        <taxon>Eukaryota</taxon>
        <taxon>Sar</taxon>
        <taxon>Stramenopiles</taxon>
        <taxon>Oomycota</taxon>
        <taxon>Peronosporomycetes</taxon>
        <taxon>Peronosporales</taxon>
        <taxon>Peronosporaceae</taxon>
        <taxon>Phytophthora</taxon>
    </lineage>
</organism>
<dbReference type="Pfam" id="PF15927">
    <property type="entry name" value="Casc1_N"/>
    <property type="match status" value="1"/>
</dbReference>
<keyword evidence="5" id="KW-1185">Reference proteome</keyword>
<dbReference type="AlphaFoldDB" id="A0A9W6WN73"/>
<dbReference type="Proteomes" id="UP001165083">
    <property type="component" value="Unassembled WGS sequence"/>
</dbReference>
<dbReference type="GO" id="GO:0048487">
    <property type="term" value="F:beta-tubulin binding"/>
    <property type="evidence" value="ECO:0007669"/>
    <property type="project" value="TreeGrafter"/>
</dbReference>
<evidence type="ECO:0000313" key="4">
    <source>
        <dbReference type="EMBL" id="GMF10919.1"/>
    </source>
</evidence>
<gene>
    <name evidence="4" type="ORF">Plil01_000167700</name>
</gene>
<protein>
    <submittedName>
        <fullName evidence="4">Unnamed protein product</fullName>
    </submittedName>
</protein>
<reference evidence="4" key="1">
    <citation type="submission" date="2023-04" db="EMBL/GenBank/DDBJ databases">
        <title>Phytophthora lilii NBRC 32176.</title>
        <authorList>
            <person name="Ichikawa N."/>
            <person name="Sato H."/>
            <person name="Tonouchi N."/>
        </authorList>
    </citation>
    <scope>NUCLEOTIDE SEQUENCE</scope>
    <source>
        <strain evidence="4">NBRC 32176</strain>
    </source>
</reference>
<dbReference type="PANTHER" id="PTHR20929">
    <property type="entry name" value="LUNG ADENOMA SUSCEPTIBILITY 1-RELATED"/>
    <property type="match status" value="1"/>
</dbReference>
<feature type="region of interest" description="Disordered" evidence="2">
    <location>
        <begin position="688"/>
        <end position="707"/>
    </location>
</feature>
<feature type="region of interest" description="Disordered" evidence="2">
    <location>
        <begin position="765"/>
        <end position="834"/>
    </location>
</feature>
<dbReference type="InterPro" id="IPR023247">
    <property type="entry name" value="IC97/Dnai7-like"/>
</dbReference>
<dbReference type="GO" id="GO:0008017">
    <property type="term" value="F:microtubule binding"/>
    <property type="evidence" value="ECO:0007669"/>
    <property type="project" value="TreeGrafter"/>
</dbReference>
<dbReference type="InterPro" id="IPR031826">
    <property type="entry name" value="IC97/Casc1_N"/>
</dbReference>
<feature type="region of interest" description="Disordered" evidence="2">
    <location>
        <begin position="543"/>
        <end position="565"/>
    </location>
</feature>
<evidence type="ECO:0000313" key="5">
    <source>
        <dbReference type="Proteomes" id="UP001165083"/>
    </source>
</evidence>
<feature type="region of interest" description="Disordered" evidence="2">
    <location>
        <begin position="24"/>
        <end position="82"/>
    </location>
</feature>
<name>A0A9W6WN73_9STRA</name>
<dbReference type="PRINTS" id="PR02043">
    <property type="entry name" value="CANCERSCCP1"/>
</dbReference>
<evidence type="ECO:0000256" key="2">
    <source>
        <dbReference type="SAM" id="MobiDB-lite"/>
    </source>
</evidence>
<feature type="compositionally biased region" description="Basic and acidic residues" evidence="2">
    <location>
        <begin position="36"/>
        <end position="82"/>
    </location>
</feature>
<feature type="compositionally biased region" description="Basic and acidic residues" evidence="2">
    <location>
        <begin position="546"/>
        <end position="564"/>
    </location>
</feature>
<dbReference type="EMBL" id="BSXW01000057">
    <property type="protein sequence ID" value="GMF10919.1"/>
    <property type="molecule type" value="Genomic_DNA"/>
</dbReference>
<evidence type="ECO:0000259" key="3">
    <source>
        <dbReference type="Pfam" id="PF15927"/>
    </source>
</evidence>
<proteinExistence type="inferred from homology"/>
<feature type="compositionally biased region" description="Low complexity" evidence="2">
    <location>
        <begin position="785"/>
        <end position="796"/>
    </location>
</feature>
<evidence type="ECO:0000256" key="1">
    <source>
        <dbReference type="ARBA" id="ARBA00024332"/>
    </source>
</evidence>
<sequence>MATLQDRVASGALVAAAAAVLGHRARWQKKAKAPKKTKEELEEERRLQEEEEARLRAEEEKRIEEARLKREQEAARRREENAKNRAAELERLALEHEEAKQELEAKAVRLAELLRAQKEAKDWDNYLACQPRPDAQMEGDMNSFLNSWQLDTAALELDMPSVTAACERATEVMEDLTFVAANARATNDDPLRAQCAGFIARLQQLVVEKFDLTTAHILQYADEYADLVPSTVAPTSSSSNVNASRGEVKLASASPNTGWVQLGLWVNLLAKGSSRNKRVEFPELGVNVDLPKAVITQSLALRVTRWPFDAFSSLSEGGGTDVALGGVFSLELLAVPSPPKRARGWIMREVPDAREQLKRLHYPLDGMVVSAALTIKASLTLPRDVLFAPVTDINTPCADIPRIGWWDANRMRWEEEGVTDVVFQEDTNSVNFSILRLTHLALLVRRDRNFHKRSWRLCMDTSPRGGAITEDVHAGSADSELGDMRARLTLSTAIFPRVQFEITPYGARLVEPALPQLENLRKDALPPGELLTRLARAGIDLCPPLDQDHEAKGEGNHEDDEKPASTRFGFVPKLKMLEDRVIDEIASIVAGFEITDGNENAEWGRTDGAAASRWPSAIGNSKQIVFSVKEMSWPYMTDEHDGQQQAGEDEGMSFATSAASVLVLAEVDDEASGGCVKFRLDRKGDSDSNNMKTIMTPREGDSEAEEGEPIVEEDIYDTHVHLRKALDEISSPDARDRMDNSHVLFELTLQKMLRLLRLLSYSQPPQLRGHGAAKQGKTAEEEESATSAPSPTTSAADATVDPGSKAQEEPHDVVVPDNATQEGGEATAIPTESS</sequence>
<dbReference type="PANTHER" id="PTHR20929:SF11">
    <property type="entry name" value="DYNEIN AXONEMAL INTERMEDIATE CHAIN 7"/>
    <property type="match status" value="1"/>
</dbReference>
<feature type="compositionally biased region" description="Basic residues" evidence="2">
    <location>
        <begin position="24"/>
        <end position="35"/>
    </location>
</feature>
<accession>A0A9W6WN73</accession>
<comment type="caution">
    <text evidence="4">The sequence shown here is derived from an EMBL/GenBank/DDBJ whole genome shotgun (WGS) entry which is preliminary data.</text>
</comment>
<comment type="similarity">
    <text evidence="1">Belongs to the DNAI7 family.</text>
</comment>